<dbReference type="Gene3D" id="3.10.129.10">
    <property type="entry name" value="Hotdog Thioesterase"/>
    <property type="match status" value="1"/>
</dbReference>
<dbReference type="GO" id="GO:0047617">
    <property type="term" value="F:fatty acyl-CoA hydrolase activity"/>
    <property type="evidence" value="ECO:0007669"/>
    <property type="project" value="InterPro"/>
</dbReference>
<dbReference type="EMBL" id="JACIJP010000001">
    <property type="protein sequence ID" value="MBB6123509.1"/>
    <property type="molecule type" value="Genomic_DNA"/>
</dbReference>
<dbReference type="InterPro" id="IPR029069">
    <property type="entry name" value="HotDog_dom_sf"/>
</dbReference>
<evidence type="ECO:0000313" key="5">
    <source>
        <dbReference type="Proteomes" id="UP000552700"/>
    </source>
</evidence>
<evidence type="ECO:0000256" key="1">
    <source>
        <dbReference type="ARBA" id="ARBA00008324"/>
    </source>
</evidence>
<dbReference type="RefSeq" id="WP_184078464.1">
    <property type="nucleotide sequence ID" value="NZ_JACIJP010000001.1"/>
</dbReference>
<organism evidence="4 5">
    <name type="scientific">Sphingobium subterraneum</name>
    <dbReference type="NCBI Taxonomy" id="627688"/>
    <lineage>
        <taxon>Bacteria</taxon>
        <taxon>Pseudomonadati</taxon>
        <taxon>Pseudomonadota</taxon>
        <taxon>Alphaproteobacteria</taxon>
        <taxon>Sphingomonadales</taxon>
        <taxon>Sphingomonadaceae</taxon>
        <taxon>Sphingobium</taxon>
    </lineage>
</organism>
<dbReference type="AlphaFoldDB" id="A0A841IX34"/>
<gene>
    <name evidence="4" type="ORF">FHS92_001216</name>
</gene>
<protein>
    <submittedName>
        <fullName evidence="4">Acyl-coenzyme A thioesterase PaaI-like protein</fullName>
    </submittedName>
</protein>
<name>A0A841IX34_9SPHN</name>
<evidence type="ECO:0000256" key="2">
    <source>
        <dbReference type="ARBA" id="ARBA00022801"/>
    </source>
</evidence>
<evidence type="ECO:0000259" key="3">
    <source>
        <dbReference type="Pfam" id="PF03061"/>
    </source>
</evidence>
<dbReference type="CDD" id="cd03443">
    <property type="entry name" value="PaaI_thioesterase"/>
    <property type="match status" value="1"/>
</dbReference>
<reference evidence="4 5" key="1">
    <citation type="submission" date="2020-08" db="EMBL/GenBank/DDBJ databases">
        <title>Genomic Encyclopedia of Type Strains, Phase IV (KMG-IV): sequencing the most valuable type-strain genomes for metagenomic binning, comparative biology and taxonomic classification.</title>
        <authorList>
            <person name="Goeker M."/>
        </authorList>
    </citation>
    <scope>NUCLEOTIDE SEQUENCE [LARGE SCALE GENOMIC DNA]</scope>
    <source>
        <strain evidence="4 5">DSM 102255</strain>
    </source>
</reference>
<dbReference type="InterPro" id="IPR039298">
    <property type="entry name" value="ACOT13"/>
</dbReference>
<dbReference type="Proteomes" id="UP000552700">
    <property type="component" value="Unassembled WGS sequence"/>
</dbReference>
<evidence type="ECO:0000313" key="4">
    <source>
        <dbReference type="EMBL" id="MBB6123509.1"/>
    </source>
</evidence>
<proteinExistence type="inferred from homology"/>
<dbReference type="PANTHER" id="PTHR21660">
    <property type="entry name" value="THIOESTERASE SUPERFAMILY MEMBER-RELATED"/>
    <property type="match status" value="1"/>
</dbReference>
<sequence>MTIPADTGAMIADETTGWTLWDHGGSGEWPEQWPAVAWRPITQERIVCTLLPPAHAGNRLGYLHGGFLASYAETCLGLFSEAQPDGCGTVTVSLHLDYPAPARVGLALTGEAELLRETGRMQFVRLDLRQEGALVLTASGVLRKVPRASADKG</sequence>
<comment type="similarity">
    <text evidence="1">Belongs to the thioesterase PaaI family.</text>
</comment>
<keyword evidence="2" id="KW-0378">Hydrolase</keyword>
<dbReference type="PANTHER" id="PTHR21660:SF1">
    <property type="entry name" value="ACYL-COENZYME A THIOESTERASE 13"/>
    <property type="match status" value="1"/>
</dbReference>
<accession>A0A841IX34</accession>
<dbReference type="SUPFAM" id="SSF54637">
    <property type="entry name" value="Thioesterase/thiol ester dehydrase-isomerase"/>
    <property type="match status" value="1"/>
</dbReference>
<keyword evidence="5" id="KW-1185">Reference proteome</keyword>
<dbReference type="InterPro" id="IPR006683">
    <property type="entry name" value="Thioestr_dom"/>
</dbReference>
<dbReference type="Pfam" id="PF03061">
    <property type="entry name" value="4HBT"/>
    <property type="match status" value="1"/>
</dbReference>
<comment type="caution">
    <text evidence="4">The sequence shown here is derived from an EMBL/GenBank/DDBJ whole genome shotgun (WGS) entry which is preliminary data.</text>
</comment>
<feature type="domain" description="Thioesterase" evidence="3">
    <location>
        <begin position="61"/>
        <end position="132"/>
    </location>
</feature>